<dbReference type="GO" id="GO:0000155">
    <property type="term" value="F:phosphorelay sensor kinase activity"/>
    <property type="evidence" value="ECO:0007669"/>
    <property type="project" value="InterPro"/>
</dbReference>
<evidence type="ECO:0000256" key="2">
    <source>
        <dbReference type="ARBA" id="ARBA00012438"/>
    </source>
</evidence>
<keyword evidence="5 8" id="KW-0812">Transmembrane</keyword>
<evidence type="ECO:0000313" key="10">
    <source>
        <dbReference type="EMBL" id="MCU7551741.1"/>
    </source>
</evidence>
<dbReference type="InterPro" id="IPR036097">
    <property type="entry name" value="HisK_dim/P_sf"/>
</dbReference>
<dbReference type="SMART" id="SM00388">
    <property type="entry name" value="HisKA"/>
    <property type="match status" value="1"/>
</dbReference>
<evidence type="ECO:0000259" key="9">
    <source>
        <dbReference type="PROSITE" id="PS50109"/>
    </source>
</evidence>
<accession>A0A9X2XYJ4</accession>
<dbReference type="RefSeq" id="WP_279299179.1">
    <property type="nucleotide sequence ID" value="NZ_JAOTIF010000023.1"/>
</dbReference>
<dbReference type="InterPro" id="IPR050428">
    <property type="entry name" value="TCS_sensor_his_kinase"/>
</dbReference>
<dbReference type="EC" id="2.7.13.3" evidence="2"/>
<dbReference type="InterPro" id="IPR003594">
    <property type="entry name" value="HATPase_dom"/>
</dbReference>
<keyword evidence="8" id="KW-0472">Membrane</keyword>
<dbReference type="SUPFAM" id="SSF47384">
    <property type="entry name" value="Homodimeric domain of signal transducing histidine kinase"/>
    <property type="match status" value="1"/>
</dbReference>
<dbReference type="SUPFAM" id="SSF55874">
    <property type="entry name" value="ATPase domain of HSP90 chaperone/DNA topoisomerase II/histidine kinase"/>
    <property type="match status" value="1"/>
</dbReference>
<dbReference type="InterPro" id="IPR036890">
    <property type="entry name" value="HATPase_C_sf"/>
</dbReference>
<dbReference type="PROSITE" id="PS50109">
    <property type="entry name" value="HIS_KIN"/>
    <property type="match status" value="1"/>
</dbReference>
<keyword evidence="11" id="KW-1185">Reference proteome</keyword>
<dbReference type="GO" id="GO:0005886">
    <property type="term" value="C:plasma membrane"/>
    <property type="evidence" value="ECO:0007669"/>
    <property type="project" value="TreeGrafter"/>
</dbReference>
<dbReference type="CDD" id="cd00082">
    <property type="entry name" value="HisKA"/>
    <property type="match status" value="1"/>
</dbReference>
<evidence type="ECO:0000256" key="7">
    <source>
        <dbReference type="ARBA" id="ARBA00022989"/>
    </source>
</evidence>
<keyword evidence="7 8" id="KW-1133">Transmembrane helix</keyword>
<evidence type="ECO:0000256" key="5">
    <source>
        <dbReference type="ARBA" id="ARBA00022692"/>
    </source>
</evidence>
<comment type="caution">
    <text evidence="10">The sequence shown here is derived from an EMBL/GenBank/DDBJ whole genome shotgun (WGS) entry which is preliminary data.</text>
</comment>
<reference evidence="10" key="1">
    <citation type="submission" date="2022-09" db="EMBL/GenBank/DDBJ databases">
        <authorList>
            <person name="Yuan C."/>
            <person name="Ke Z."/>
        </authorList>
    </citation>
    <scope>NUCLEOTIDE SEQUENCE</scope>
    <source>
        <strain evidence="10">LB-8</strain>
    </source>
</reference>
<dbReference type="Gene3D" id="1.10.287.130">
    <property type="match status" value="1"/>
</dbReference>
<feature type="transmembrane region" description="Helical" evidence="8">
    <location>
        <begin position="7"/>
        <end position="27"/>
    </location>
</feature>
<proteinExistence type="predicted"/>
<dbReference type="Gene3D" id="3.30.565.10">
    <property type="entry name" value="Histidine kinase-like ATPase, C-terminal domain"/>
    <property type="match status" value="1"/>
</dbReference>
<dbReference type="InterPro" id="IPR003661">
    <property type="entry name" value="HisK_dim/P_dom"/>
</dbReference>
<dbReference type="Pfam" id="PF00512">
    <property type="entry name" value="HisKA"/>
    <property type="match status" value="1"/>
</dbReference>
<keyword evidence="3" id="KW-0597">Phosphoprotein</keyword>
<reference evidence="10" key="2">
    <citation type="submission" date="2023-04" db="EMBL/GenBank/DDBJ databases">
        <title>Paracnuella aquatica gen. nov., sp. nov., a member of the family Chitinophagaceae isolated from a hot spring.</title>
        <authorList>
            <person name="Wang C."/>
        </authorList>
    </citation>
    <scope>NUCLEOTIDE SEQUENCE</scope>
    <source>
        <strain evidence="10">LB-8</strain>
    </source>
</reference>
<feature type="domain" description="Histidine kinase" evidence="9">
    <location>
        <begin position="218"/>
        <end position="421"/>
    </location>
</feature>
<dbReference type="InterPro" id="IPR005467">
    <property type="entry name" value="His_kinase_dom"/>
</dbReference>
<dbReference type="PANTHER" id="PTHR45436:SF5">
    <property type="entry name" value="SENSOR HISTIDINE KINASE TRCS"/>
    <property type="match status" value="1"/>
</dbReference>
<dbReference type="Gene3D" id="6.10.340.10">
    <property type="match status" value="1"/>
</dbReference>
<dbReference type="SMART" id="SM00387">
    <property type="entry name" value="HATPase_c"/>
    <property type="match status" value="1"/>
</dbReference>
<evidence type="ECO:0000313" key="11">
    <source>
        <dbReference type="Proteomes" id="UP001155483"/>
    </source>
</evidence>
<evidence type="ECO:0000256" key="8">
    <source>
        <dbReference type="SAM" id="Phobius"/>
    </source>
</evidence>
<organism evidence="10 11">
    <name type="scientific">Paraflavisolibacter caeni</name>
    <dbReference type="NCBI Taxonomy" id="2982496"/>
    <lineage>
        <taxon>Bacteria</taxon>
        <taxon>Pseudomonadati</taxon>
        <taxon>Bacteroidota</taxon>
        <taxon>Chitinophagia</taxon>
        <taxon>Chitinophagales</taxon>
        <taxon>Chitinophagaceae</taxon>
        <taxon>Paraflavisolibacter</taxon>
    </lineage>
</organism>
<evidence type="ECO:0000256" key="4">
    <source>
        <dbReference type="ARBA" id="ARBA00022679"/>
    </source>
</evidence>
<keyword evidence="4" id="KW-0808">Transferase</keyword>
<keyword evidence="6 10" id="KW-0418">Kinase</keyword>
<sequence length="421" mass="48201">MKLLTKTTLYFLIAMIPLLAAGGFFLFHQFSKEINQRVDRELIHEEIQWIEYVESATWNGGNFILQTPDILIYPVRQPVTEFPSISDTYGYRAKDDVQIPLRQLTHVVSINGTPYLITIRRSQEQKTALVANVTWIMLLVFIGLFIVTLIFNWIISKSLWQPFRSSLQKVRNIELQKLENIHFEQTDTAEFNELNASLNTMTQKIYSDYVNMKEFTENAAHEMQTPLAVVQSKMELLLQDSNLNESQVEAILQTTTALSRLSKLVQSLLLLAKIENNQYETTKSLSLADTTKKYLELFDELIKDKDITIDTSFTGNFMINLHPLLADSLVSNLLGNAIKYNKAGGNINISISDQEYSISNTSDLPKIDPQYLFKRFKKPANSPESSTGLGLSIVKKIIDTHHLTISYEAEHGIHRFCIKRR</sequence>
<evidence type="ECO:0000256" key="1">
    <source>
        <dbReference type="ARBA" id="ARBA00000085"/>
    </source>
</evidence>
<dbReference type="AlphaFoldDB" id="A0A9X2XYJ4"/>
<name>A0A9X2XYJ4_9BACT</name>
<dbReference type="PANTHER" id="PTHR45436">
    <property type="entry name" value="SENSOR HISTIDINE KINASE YKOH"/>
    <property type="match status" value="1"/>
</dbReference>
<protein>
    <recommendedName>
        <fullName evidence="2">histidine kinase</fullName>
        <ecNumber evidence="2">2.7.13.3</ecNumber>
    </recommendedName>
</protein>
<gene>
    <name evidence="10" type="ORF">OCK74_21650</name>
</gene>
<dbReference type="Pfam" id="PF02518">
    <property type="entry name" value="HATPase_c"/>
    <property type="match status" value="1"/>
</dbReference>
<dbReference type="EMBL" id="JAOTIF010000023">
    <property type="protein sequence ID" value="MCU7551741.1"/>
    <property type="molecule type" value="Genomic_DNA"/>
</dbReference>
<feature type="transmembrane region" description="Helical" evidence="8">
    <location>
        <begin position="129"/>
        <end position="155"/>
    </location>
</feature>
<evidence type="ECO:0000256" key="6">
    <source>
        <dbReference type="ARBA" id="ARBA00022777"/>
    </source>
</evidence>
<comment type="catalytic activity">
    <reaction evidence="1">
        <text>ATP + protein L-histidine = ADP + protein N-phospho-L-histidine.</text>
        <dbReference type="EC" id="2.7.13.3"/>
    </reaction>
</comment>
<dbReference type="Proteomes" id="UP001155483">
    <property type="component" value="Unassembled WGS sequence"/>
</dbReference>
<evidence type="ECO:0000256" key="3">
    <source>
        <dbReference type="ARBA" id="ARBA00022553"/>
    </source>
</evidence>